<name>A0A6P1Y5Z5_9SPIR</name>
<dbReference type="InterPro" id="IPR051330">
    <property type="entry name" value="Phosphatase_reg/MetRdx"/>
</dbReference>
<accession>A0A6P1Y5Z5</accession>
<dbReference type="PANTHER" id="PTHR21021">
    <property type="entry name" value="GAF/PUTATIVE CYTOSKELETAL PROTEIN"/>
    <property type="match status" value="1"/>
</dbReference>
<dbReference type="EMBL" id="CP048020">
    <property type="protein sequence ID" value="QHX44352.1"/>
    <property type="molecule type" value="Genomic_DNA"/>
</dbReference>
<dbReference type="Proteomes" id="UP000464374">
    <property type="component" value="Chromosome"/>
</dbReference>
<dbReference type="PROSITE" id="PS01320">
    <property type="entry name" value="UPF0067"/>
    <property type="match status" value="1"/>
</dbReference>
<organism evidence="3 4">
    <name type="scientific">Treponema vincentii</name>
    <dbReference type="NCBI Taxonomy" id="69710"/>
    <lineage>
        <taxon>Bacteria</taxon>
        <taxon>Pseudomonadati</taxon>
        <taxon>Spirochaetota</taxon>
        <taxon>Spirochaetia</taxon>
        <taxon>Spirochaetales</taxon>
        <taxon>Treponemataceae</taxon>
        <taxon>Treponema</taxon>
    </lineage>
</organism>
<dbReference type="InterPro" id="IPR000614">
    <property type="entry name" value="FRMsr_CS"/>
</dbReference>
<evidence type="ECO:0000313" key="4">
    <source>
        <dbReference type="Proteomes" id="UP000464374"/>
    </source>
</evidence>
<proteinExistence type="inferred from homology"/>
<dbReference type="AlphaFoldDB" id="A0A6P1Y5Z5"/>
<dbReference type="GO" id="GO:0033745">
    <property type="term" value="F:L-methionine-(R)-S-oxide reductase activity"/>
    <property type="evidence" value="ECO:0007669"/>
    <property type="project" value="TreeGrafter"/>
</dbReference>
<dbReference type="InterPro" id="IPR003018">
    <property type="entry name" value="GAF"/>
</dbReference>
<dbReference type="SUPFAM" id="SSF55781">
    <property type="entry name" value="GAF domain-like"/>
    <property type="match status" value="1"/>
</dbReference>
<dbReference type="GO" id="GO:0005829">
    <property type="term" value="C:cytosol"/>
    <property type="evidence" value="ECO:0007669"/>
    <property type="project" value="TreeGrafter"/>
</dbReference>
<reference evidence="3 4" key="1">
    <citation type="submission" date="2020-01" db="EMBL/GenBank/DDBJ databases">
        <title>Complete genome sequence of a human oral phylogroup 1 Treponema sp. strain ATCC 700766, originally isolated from periodontitis dental plaque.</title>
        <authorList>
            <person name="Chan Y."/>
            <person name="Huo Y.-B."/>
            <person name="Yu X.-L."/>
            <person name="Zeng H."/>
            <person name="Leung W.-K."/>
            <person name="Watt R.M."/>
        </authorList>
    </citation>
    <scope>NUCLEOTIDE SEQUENCE [LARGE SCALE GENOMIC DNA]</scope>
    <source>
        <strain evidence="3 4">OMZ 804</strain>
    </source>
</reference>
<feature type="domain" description="GAF" evidence="2">
    <location>
        <begin position="35"/>
        <end position="143"/>
    </location>
</feature>
<comment type="similarity">
    <text evidence="1">Belongs to the free Met sulfoxide reductase family.</text>
</comment>
<dbReference type="Gene3D" id="3.30.450.40">
    <property type="match status" value="1"/>
</dbReference>
<dbReference type="KEGG" id="trz:GWP43_13785"/>
<gene>
    <name evidence="3" type="ORF">GWP43_13785</name>
</gene>
<dbReference type="InterPro" id="IPR029016">
    <property type="entry name" value="GAF-like_dom_sf"/>
</dbReference>
<evidence type="ECO:0000259" key="2">
    <source>
        <dbReference type="Pfam" id="PF01590"/>
    </source>
</evidence>
<dbReference type="Pfam" id="PF01590">
    <property type="entry name" value="GAF"/>
    <property type="match status" value="1"/>
</dbReference>
<dbReference type="RefSeq" id="WP_162664626.1">
    <property type="nucleotide sequence ID" value="NZ_CP048020.1"/>
</dbReference>
<evidence type="ECO:0000313" key="3">
    <source>
        <dbReference type="EMBL" id="QHX44352.1"/>
    </source>
</evidence>
<dbReference type="PANTHER" id="PTHR21021:SF15">
    <property type="entry name" value="FREE METHIONINE-R-SULFOXIDE REDUCTASE"/>
    <property type="match status" value="1"/>
</dbReference>
<protein>
    <submittedName>
        <fullName evidence="3">GAF domain-containing protein</fullName>
    </submittedName>
</protein>
<dbReference type="FunFam" id="3.30.450.40:FF:000008">
    <property type="entry name" value="GAF domain-containing proteins"/>
    <property type="match status" value="1"/>
</dbReference>
<evidence type="ECO:0000256" key="1">
    <source>
        <dbReference type="ARBA" id="ARBA00038454"/>
    </source>
</evidence>
<sequence>MKEKLAQYRALIESETDVIAVMANTSAFIMENISGLNWAGFYQMKGDELVLGPFQGRPACYRIGYGKGVCGHCAVSRKTIMVPDVHAFPGHIACDAASKSELVVPIIHNSILFGVIDLDAPEYDHFTDTDKCLIEAIAEIFSQKL</sequence>